<accession>A0ABT0BXL2</accession>
<sequence>MISKWFTEDIQNILASHRYIVVTDARGEGDYLLKTLPQEIKQIPVKDEWSEIEAKYLAESTYKDDKVVFYAKKKAENLTYLQEYVQTAGLLVLDDMEAYIRQKLFAAIGKNTSLSRDKLLLAAKLSEGKNLKWWQSVTDGITEPLRLEDWLLDFLHSPASTKQRMDDAVWNVFRTEVYRVIGKTPTEQPAETMAQEVVNVLLQSLIDNSIDGLLLNVYYQWADSTEKSDVLRRYVENYALPTDIDPLKVHENHPFAELDRKVMKMLSEALKLQKDATSIVTFIKTRTSSKKAKLFKPAWLNSVLTLSTFSIKGLNNVSDYSQMSEFYLQNFAKLDTAMRKIYVAWLNDEPTLRPLQEHYTQLNNELLTKWYSIGCKYIPTQKDIVAKALAGTKRTAVVVCDGLRLEIAESIVDGNLGKNVKLTKNTALSVLPSVTENGMSALFGCEEPTTNRQERFNKLKESYSDVEIMELDKLNEGTIAHRLVLNYGDIDQVGEKKQLSGLKDIDNYETELREKIQMLFRLGYEKVVITTDHGFVITGILDEADKEPRPNGHIQKIEERYVLAENPLPPSNLIEVEGKYFDSNYQYYAPTDKPFVTRGAYGYAHGGFTPQECIIPAYELTMDQGDFALGVMISNKTELKNVAGNYFTVKLLAEGSQDDLFTQERKIKVMLFAGSTLVNGNMIYSIKPGEAINMEYELTNGIDKVVIADKNTAAQIDSCEIKKSSSRDIDDLF</sequence>
<reference evidence="1 2" key="1">
    <citation type="submission" date="2022-03" db="EMBL/GenBank/DDBJ databases">
        <title>Parabacteroides sp. nov. isolated from swine feces.</title>
        <authorList>
            <person name="Bak J.E."/>
        </authorList>
    </citation>
    <scope>NUCLEOTIDE SEQUENCE [LARGE SCALE GENOMIC DNA]</scope>
    <source>
        <strain evidence="1 2">AGMB00274</strain>
    </source>
</reference>
<gene>
    <name evidence="1" type="ORF">MUN53_02595</name>
</gene>
<evidence type="ECO:0000313" key="1">
    <source>
        <dbReference type="EMBL" id="MCJ2379507.1"/>
    </source>
</evidence>
<name>A0ABT0BXL2_9BACT</name>
<dbReference type="Proteomes" id="UP001165444">
    <property type="component" value="Unassembled WGS sequence"/>
</dbReference>
<dbReference type="RefSeq" id="WP_243323289.1">
    <property type="nucleotide sequence ID" value="NZ_JAKZMM010000004.1"/>
</dbReference>
<comment type="caution">
    <text evidence="1">The sequence shown here is derived from an EMBL/GenBank/DDBJ whole genome shotgun (WGS) entry which is preliminary data.</text>
</comment>
<dbReference type="Pfam" id="PF08665">
    <property type="entry name" value="PglZ"/>
    <property type="match status" value="2"/>
</dbReference>
<evidence type="ECO:0000313" key="2">
    <source>
        <dbReference type="Proteomes" id="UP001165444"/>
    </source>
</evidence>
<proteinExistence type="predicted"/>
<keyword evidence="2" id="KW-1185">Reference proteome</keyword>
<organism evidence="1 2">
    <name type="scientific">Parabacteroides faecalis</name>
    <dbReference type="NCBI Taxonomy" id="2924040"/>
    <lineage>
        <taxon>Bacteria</taxon>
        <taxon>Pseudomonadati</taxon>
        <taxon>Bacteroidota</taxon>
        <taxon>Bacteroidia</taxon>
        <taxon>Bacteroidales</taxon>
        <taxon>Tannerellaceae</taxon>
        <taxon>Parabacteroides</taxon>
    </lineage>
</organism>
<dbReference type="EMBL" id="JAKZMM010000004">
    <property type="protein sequence ID" value="MCJ2379507.1"/>
    <property type="molecule type" value="Genomic_DNA"/>
</dbReference>
<protein>
    <submittedName>
        <fullName evidence="1">PglZ domain-containing protein</fullName>
    </submittedName>
</protein>